<gene>
    <name evidence="6" type="primary">rmuC</name>
    <name evidence="6" type="ORF">ACFPFU_07435</name>
</gene>
<evidence type="ECO:0000313" key="7">
    <source>
        <dbReference type="Proteomes" id="UP001595818"/>
    </source>
</evidence>
<dbReference type="PANTHER" id="PTHR30563:SF0">
    <property type="entry name" value="DNA RECOMBINATION PROTEIN RMUC"/>
    <property type="match status" value="1"/>
</dbReference>
<dbReference type="InterPro" id="IPR003798">
    <property type="entry name" value="DNA_recombination_RmuC"/>
</dbReference>
<evidence type="ECO:0000313" key="6">
    <source>
        <dbReference type="EMBL" id="MFC4871514.1"/>
    </source>
</evidence>
<dbReference type="RefSeq" id="WP_377063049.1">
    <property type="nucleotide sequence ID" value="NZ_JBHSJJ010000003.1"/>
</dbReference>
<protein>
    <submittedName>
        <fullName evidence="6">DNA recombination protein RmuC</fullName>
    </submittedName>
</protein>
<comment type="function">
    <text evidence="1">Involved in DNA recombination.</text>
</comment>
<comment type="caution">
    <text evidence="6">The sequence shown here is derived from an EMBL/GenBank/DDBJ whole genome shotgun (WGS) entry which is preliminary data.</text>
</comment>
<dbReference type="EMBL" id="JBHSJJ010000003">
    <property type="protein sequence ID" value="MFC4871514.1"/>
    <property type="molecule type" value="Genomic_DNA"/>
</dbReference>
<keyword evidence="4" id="KW-0233">DNA recombination</keyword>
<keyword evidence="7" id="KW-1185">Reference proteome</keyword>
<proteinExistence type="inferred from homology"/>
<evidence type="ECO:0000256" key="1">
    <source>
        <dbReference type="ARBA" id="ARBA00003416"/>
    </source>
</evidence>
<comment type="similarity">
    <text evidence="2">Belongs to the RmuC family.</text>
</comment>
<name>A0ABV9SYN6_9BACT</name>
<dbReference type="PANTHER" id="PTHR30563">
    <property type="entry name" value="DNA RECOMBINATION PROTEIN RMUC"/>
    <property type="match status" value="1"/>
</dbReference>
<keyword evidence="3 5" id="KW-0175">Coiled coil</keyword>
<accession>A0ABV9SYN6</accession>
<dbReference type="Pfam" id="PF02646">
    <property type="entry name" value="RmuC"/>
    <property type="match status" value="1"/>
</dbReference>
<sequence length="453" mass="52434">MEIGMGILIFFVCLLLFWLVRNIYLENQRLVQTRETAQSLISENEILKEKNRTLASSQDQLHRDIERLSEQTKLLEKEKHTADLENNSLRHRINSLEEKLSFQEQELEKMGKRFQNEFEVLANRILEEKSRKFSLQNQENIGKILQPLGKELEAFKKQVQETYDRESKERFSLERKVKELAELNLQISQEAKNLTQALKGNAKIRGNWGEAILETILQNSGLEKNRHYSIQEFLRDEAGNPLLGMDGKKMQPDVIIHYPDQRKVIIDSKVSLLAYEKYSIATEETDQQTFLASHLKAVRTHIDQLSSKNYESYSKVLDFVIMFIPLEAAYIAILQADSKIWEYAYKKRVLMISSSNLIAALKMIKDLWIRDDQNKYALQIADRGGKMYDKFVAFLGNLEDVGKHLERSQESYDTALKQLKTGKGNLVSQAEKLRELGVSAKSQIPEKIASSSR</sequence>
<evidence type="ECO:0000256" key="3">
    <source>
        <dbReference type="ARBA" id="ARBA00023054"/>
    </source>
</evidence>
<reference evidence="7" key="1">
    <citation type="journal article" date="2019" name="Int. J. Syst. Evol. Microbiol.">
        <title>The Global Catalogue of Microorganisms (GCM) 10K type strain sequencing project: providing services to taxonomists for standard genome sequencing and annotation.</title>
        <authorList>
            <consortium name="The Broad Institute Genomics Platform"/>
            <consortium name="The Broad Institute Genome Sequencing Center for Infectious Disease"/>
            <person name="Wu L."/>
            <person name="Ma J."/>
        </authorList>
    </citation>
    <scope>NUCLEOTIDE SEQUENCE [LARGE SCALE GENOMIC DNA]</scope>
    <source>
        <strain evidence="7">CGMCC 4.7466</strain>
    </source>
</reference>
<evidence type="ECO:0000256" key="4">
    <source>
        <dbReference type="ARBA" id="ARBA00023172"/>
    </source>
</evidence>
<evidence type="ECO:0000256" key="2">
    <source>
        <dbReference type="ARBA" id="ARBA00009840"/>
    </source>
</evidence>
<feature type="coiled-coil region" evidence="5">
    <location>
        <begin position="156"/>
        <end position="197"/>
    </location>
</feature>
<organism evidence="6 7">
    <name type="scientific">Negadavirga shengliensis</name>
    <dbReference type="NCBI Taxonomy" id="1389218"/>
    <lineage>
        <taxon>Bacteria</taxon>
        <taxon>Pseudomonadati</taxon>
        <taxon>Bacteroidota</taxon>
        <taxon>Cytophagia</taxon>
        <taxon>Cytophagales</taxon>
        <taxon>Cyclobacteriaceae</taxon>
        <taxon>Negadavirga</taxon>
    </lineage>
</organism>
<dbReference type="Proteomes" id="UP001595818">
    <property type="component" value="Unassembled WGS sequence"/>
</dbReference>
<feature type="coiled-coil region" evidence="5">
    <location>
        <begin position="30"/>
        <end position="113"/>
    </location>
</feature>
<evidence type="ECO:0000256" key="5">
    <source>
        <dbReference type="SAM" id="Coils"/>
    </source>
</evidence>